<keyword evidence="4" id="KW-1185">Reference proteome</keyword>
<name>A0A098LJQ1_9BACT</name>
<dbReference type="Pfam" id="PF14730">
    <property type="entry name" value="DUF4468"/>
    <property type="match status" value="1"/>
</dbReference>
<dbReference type="Gene3D" id="3.30.530.80">
    <property type="match status" value="1"/>
</dbReference>
<evidence type="ECO:0000313" key="4">
    <source>
        <dbReference type="Proteomes" id="UP000030185"/>
    </source>
</evidence>
<protein>
    <recommendedName>
        <fullName evidence="2">DUF4468 domain-containing protein</fullName>
    </recommendedName>
</protein>
<dbReference type="InterPro" id="IPR027823">
    <property type="entry name" value="DUF4468"/>
</dbReference>
<proteinExistence type="predicted"/>
<evidence type="ECO:0000313" key="3">
    <source>
        <dbReference type="EMBL" id="GAL86288.1"/>
    </source>
</evidence>
<dbReference type="AlphaFoldDB" id="A0A098LJQ1"/>
<dbReference type="eggNOG" id="ENOG5033YYB">
    <property type="taxonomic scope" value="Bacteria"/>
</dbReference>
<organism evidence="3 4">
    <name type="scientific">Sporocytophaga myxococcoides</name>
    <dbReference type="NCBI Taxonomy" id="153721"/>
    <lineage>
        <taxon>Bacteria</taxon>
        <taxon>Pseudomonadati</taxon>
        <taxon>Bacteroidota</taxon>
        <taxon>Cytophagia</taxon>
        <taxon>Cytophagales</taxon>
        <taxon>Cytophagaceae</taxon>
        <taxon>Sporocytophaga</taxon>
    </lineage>
</organism>
<evidence type="ECO:0000259" key="2">
    <source>
        <dbReference type="Pfam" id="PF14730"/>
    </source>
</evidence>
<reference evidence="3 4" key="1">
    <citation type="submission" date="2014-09" db="EMBL/GenBank/DDBJ databases">
        <title>Sporocytophaga myxococcoides PG-01 genome sequencing.</title>
        <authorList>
            <person name="Liu L."/>
            <person name="Gao P.J."/>
            <person name="Chen G.J."/>
            <person name="Wang L.S."/>
        </authorList>
    </citation>
    <scope>NUCLEOTIDE SEQUENCE [LARGE SCALE GENOMIC DNA]</scope>
    <source>
        <strain evidence="3 4">PG-01</strain>
    </source>
</reference>
<accession>A0A098LJQ1</accession>
<sequence>MLRKSLQALVILLFIAFTSKGQNLPVDQNTGKITFINIVESAPLTEKDVFTIAQDFGKAKNWPVKSQDDAAYTIVFNAQIPVEYEAVKPGKKDKGVVKFTFSVFCKAGKYRYILTDFVHEGQNGAGSGGKLENTTADCGKDAMLAKSWVIIKNSTQTQVNALIEEFKKKVKEAQNDPAKKSDW</sequence>
<comment type="caution">
    <text evidence="3">The sequence shown here is derived from an EMBL/GenBank/DDBJ whole genome shotgun (WGS) entry which is preliminary data.</text>
</comment>
<feature type="signal peptide" evidence="1">
    <location>
        <begin position="1"/>
        <end position="21"/>
    </location>
</feature>
<feature type="domain" description="DUF4468" evidence="2">
    <location>
        <begin position="39"/>
        <end position="119"/>
    </location>
</feature>
<dbReference type="RefSeq" id="WP_045466238.1">
    <property type="nucleotide sequence ID" value="NZ_BBLT01000007.1"/>
</dbReference>
<dbReference type="OrthoDB" id="894059at2"/>
<dbReference type="EMBL" id="BBLT01000007">
    <property type="protein sequence ID" value="GAL86288.1"/>
    <property type="molecule type" value="Genomic_DNA"/>
</dbReference>
<evidence type="ECO:0000256" key="1">
    <source>
        <dbReference type="SAM" id="SignalP"/>
    </source>
</evidence>
<keyword evidence="1" id="KW-0732">Signal</keyword>
<gene>
    <name evidence="3" type="ORF">MYP_3517</name>
</gene>
<dbReference type="Proteomes" id="UP000030185">
    <property type="component" value="Unassembled WGS sequence"/>
</dbReference>
<feature type="chain" id="PRO_5001937419" description="DUF4468 domain-containing protein" evidence="1">
    <location>
        <begin position="22"/>
        <end position="183"/>
    </location>
</feature>